<name>A0AAW2QBH9_9LAMI</name>
<reference evidence="3" key="1">
    <citation type="submission" date="2020-06" db="EMBL/GenBank/DDBJ databases">
        <authorList>
            <person name="Li T."/>
            <person name="Hu X."/>
            <person name="Zhang T."/>
            <person name="Song X."/>
            <person name="Zhang H."/>
            <person name="Dai N."/>
            <person name="Sheng W."/>
            <person name="Hou X."/>
            <person name="Wei L."/>
        </authorList>
    </citation>
    <scope>NUCLEOTIDE SEQUENCE</scope>
    <source>
        <strain evidence="3">G01</strain>
        <tissue evidence="3">Leaf</tissue>
    </source>
</reference>
<evidence type="ECO:0000259" key="2">
    <source>
        <dbReference type="Pfam" id="PF25597"/>
    </source>
</evidence>
<dbReference type="EMBL" id="JACGWK010000003">
    <property type="protein sequence ID" value="KAL0365182.1"/>
    <property type="molecule type" value="Genomic_DNA"/>
</dbReference>
<feature type="domain" description="Retroviral polymerase SH3-like" evidence="2">
    <location>
        <begin position="152"/>
        <end position="209"/>
    </location>
</feature>
<sequence length="397" mass="45794">MQMLERNTAMNTRNMEYKLHTGHRTFQKRKGSMEKKQMICEHCCKPGHNKETCFKLHGIPEWYKDLNEQKKRGTFNNRVYVATEAQNSDDKGSTQRADIISELMEALKLKCHRIRSKFILLMTLKWQDLMTKKQLAIGKQVGKLYLLDRLSAWPHSPHKSKFDPRAFKCIFIGYVLGQKAYKLYDLKNKTVLISRDVTFHENVFPYHDHSIPDTSPVLVPVSILDQTPEYTNTDTIIAPVSDSPPLDSHSSSIQTSVPNIPLRKSHRHIKPPSWLTDFYCNHSSTDFIHPSDLASSHTDFWLHYLLSSNYLQAKGCKEWEDAMSQELSALERNNTWEVVTLPKGKKAIGSKWVFKIKLKADGSIDRYKARLVAKGYNQVEGVDYVDRFSPCSQSSHC</sequence>
<protein>
    <submittedName>
        <fullName evidence="3">Retrovirus-related Pol polyprotein from transposon TNT 1-94</fullName>
    </submittedName>
</protein>
<gene>
    <name evidence="3" type="ORF">Sangu_0615800</name>
</gene>
<dbReference type="InterPro" id="IPR057670">
    <property type="entry name" value="SH3_retrovirus"/>
</dbReference>
<evidence type="ECO:0000313" key="3">
    <source>
        <dbReference type="EMBL" id="KAL0365182.1"/>
    </source>
</evidence>
<accession>A0AAW2QBH9</accession>
<dbReference type="AlphaFoldDB" id="A0AAW2QBH9"/>
<evidence type="ECO:0000259" key="1">
    <source>
        <dbReference type="Pfam" id="PF07727"/>
    </source>
</evidence>
<comment type="caution">
    <text evidence="3">The sequence shown here is derived from an EMBL/GenBank/DDBJ whole genome shotgun (WGS) entry which is preliminary data.</text>
</comment>
<dbReference type="InterPro" id="IPR013103">
    <property type="entry name" value="RVT_2"/>
</dbReference>
<proteinExistence type="predicted"/>
<reference evidence="3" key="2">
    <citation type="journal article" date="2024" name="Plant">
        <title>Genomic evolution and insights into agronomic trait innovations of Sesamum species.</title>
        <authorList>
            <person name="Miao H."/>
            <person name="Wang L."/>
            <person name="Qu L."/>
            <person name="Liu H."/>
            <person name="Sun Y."/>
            <person name="Le M."/>
            <person name="Wang Q."/>
            <person name="Wei S."/>
            <person name="Zheng Y."/>
            <person name="Lin W."/>
            <person name="Duan Y."/>
            <person name="Cao H."/>
            <person name="Xiong S."/>
            <person name="Wang X."/>
            <person name="Wei L."/>
            <person name="Li C."/>
            <person name="Ma Q."/>
            <person name="Ju M."/>
            <person name="Zhao R."/>
            <person name="Li G."/>
            <person name="Mu C."/>
            <person name="Tian Q."/>
            <person name="Mei H."/>
            <person name="Zhang T."/>
            <person name="Gao T."/>
            <person name="Zhang H."/>
        </authorList>
    </citation>
    <scope>NUCLEOTIDE SEQUENCE</scope>
    <source>
        <strain evidence="3">G01</strain>
    </source>
</reference>
<feature type="domain" description="Reverse transcriptase Ty1/copia-type" evidence="1">
    <location>
        <begin position="333"/>
        <end position="392"/>
    </location>
</feature>
<dbReference type="Pfam" id="PF25597">
    <property type="entry name" value="SH3_retrovirus"/>
    <property type="match status" value="1"/>
</dbReference>
<dbReference type="Pfam" id="PF07727">
    <property type="entry name" value="RVT_2"/>
    <property type="match status" value="1"/>
</dbReference>
<organism evidence="3">
    <name type="scientific">Sesamum angustifolium</name>
    <dbReference type="NCBI Taxonomy" id="2727405"/>
    <lineage>
        <taxon>Eukaryota</taxon>
        <taxon>Viridiplantae</taxon>
        <taxon>Streptophyta</taxon>
        <taxon>Embryophyta</taxon>
        <taxon>Tracheophyta</taxon>
        <taxon>Spermatophyta</taxon>
        <taxon>Magnoliopsida</taxon>
        <taxon>eudicotyledons</taxon>
        <taxon>Gunneridae</taxon>
        <taxon>Pentapetalae</taxon>
        <taxon>asterids</taxon>
        <taxon>lamiids</taxon>
        <taxon>Lamiales</taxon>
        <taxon>Pedaliaceae</taxon>
        <taxon>Sesamum</taxon>
    </lineage>
</organism>